<accession>A0A6C0LD12</accession>
<dbReference type="PROSITE" id="PS00101">
    <property type="entry name" value="HEXAPEP_TRANSFERASES"/>
    <property type="match status" value="1"/>
</dbReference>
<evidence type="ECO:0000259" key="2">
    <source>
        <dbReference type="PROSITE" id="PS51925"/>
    </source>
</evidence>
<dbReference type="CDD" id="cd10567">
    <property type="entry name" value="SWIB-MDM2_like"/>
    <property type="match status" value="1"/>
</dbReference>
<protein>
    <recommendedName>
        <fullName evidence="2">DM2 domain-containing protein</fullName>
    </recommendedName>
</protein>
<dbReference type="PROSITE" id="PS51925">
    <property type="entry name" value="SWIB_MDM2"/>
    <property type="match status" value="1"/>
</dbReference>
<dbReference type="SMART" id="SM00151">
    <property type="entry name" value="SWIB"/>
    <property type="match status" value="1"/>
</dbReference>
<dbReference type="InterPro" id="IPR003121">
    <property type="entry name" value="SWIB_MDM2_domain"/>
</dbReference>
<organism evidence="3">
    <name type="scientific">viral metagenome</name>
    <dbReference type="NCBI Taxonomy" id="1070528"/>
    <lineage>
        <taxon>unclassified sequences</taxon>
        <taxon>metagenomes</taxon>
        <taxon>organismal metagenomes</taxon>
    </lineage>
</organism>
<feature type="domain" description="DM2" evidence="2">
    <location>
        <begin position="81"/>
        <end position="167"/>
    </location>
</feature>
<dbReference type="PANTHER" id="PTHR13844">
    <property type="entry name" value="SWI/SNF-RELATED MATRIX-ASSOCIATED ACTIN-DEPENDENT REGULATOR OF CHROMATIN SUBFAMILY D"/>
    <property type="match status" value="1"/>
</dbReference>
<dbReference type="EMBL" id="MN740474">
    <property type="protein sequence ID" value="QHU28846.1"/>
    <property type="molecule type" value="Genomic_DNA"/>
</dbReference>
<dbReference type="GO" id="GO:0016740">
    <property type="term" value="F:transferase activity"/>
    <property type="evidence" value="ECO:0007669"/>
    <property type="project" value="InterPro"/>
</dbReference>
<proteinExistence type="predicted"/>
<dbReference type="AlphaFoldDB" id="A0A6C0LD12"/>
<dbReference type="InterPro" id="IPR019835">
    <property type="entry name" value="SWIB_domain"/>
</dbReference>
<dbReference type="Gene3D" id="1.10.245.10">
    <property type="entry name" value="SWIB/MDM2 domain"/>
    <property type="match status" value="1"/>
</dbReference>
<evidence type="ECO:0000256" key="1">
    <source>
        <dbReference type="SAM" id="MobiDB-lite"/>
    </source>
</evidence>
<dbReference type="InterPro" id="IPR036885">
    <property type="entry name" value="SWIB_MDM2_dom_sf"/>
</dbReference>
<dbReference type="InterPro" id="IPR018357">
    <property type="entry name" value="Hexapep_transf_CS"/>
</dbReference>
<reference evidence="3" key="1">
    <citation type="journal article" date="2020" name="Nature">
        <title>Giant virus diversity and host interactions through global metagenomics.</title>
        <authorList>
            <person name="Schulz F."/>
            <person name="Roux S."/>
            <person name="Paez-Espino D."/>
            <person name="Jungbluth S."/>
            <person name="Walsh D.A."/>
            <person name="Denef V.J."/>
            <person name="McMahon K.D."/>
            <person name="Konstantinidis K.T."/>
            <person name="Eloe-Fadrosh E.A."/>
            <person name="Kyrpides N.C."/>
            <person name="Woyke T."/>
        </authorList>
    </citation>
    <scope>NUCLEOTIDE SEQUENCE</scope>
    <source>
        <strain evidence="3">GVMAG-M-3300027791-30</strain>
    </source>
</reference>
<sequence length="243" mass="26957">MSTETETVQTPIENELEVVIDPMVRQLSTMAELLDTLAKTSKSLTIEMKALTKDVSKLRLSKGGKKQKRVVNPDIPRKLGALEKPVPISEELAEFLGLTKGEMYSRQKVTQGVNKFIKDNDIQNPENRRYILLESEPGLKLKSLLRDPDQPLTFFNIQRYLKPHYPKVEPTETETTDTPKGKSVDVTDTPTDSVVVADSSVVTDSVVVADSSVVADDAVVDESVAPKKKVIRKVIKKPVQESA</sequence>
<name>A0A6C0LD12_9ZZZZ</name>
<dbReference type="SUPFAM" id="SSF47592">
    <property type="entry name" value="SWIB/MDM2 domain"/>
    <property type="match status" value="1"/>
</dbReference>
<dbReference type="Pfam" id="PF02201">
    <property type="entry name" value="SWIB"/>
    <property type="match status" value="1"/>
</dbReference>
<evidence type="ECO:0000313" key="3">
    <source>
        <dbReference type="EMBL" id="QHU28846.1"/>
    </source>
</evidence>
<feature type="region of interest" description="Disordered" evidence="1">
    <location>
        <begin position="166"/>
        <end position="189"/>
    </location>
</feature>